<comment type="caution">
    <text evidence="2">The sequence shown here is derived from an EMBL/GenBank/DDBJ whole genome shotgun (WGS) entry which is preliminary data.</text>
</comment>
<sequence>MESKKSNKITDIVRLRQMIKKWKKLAVGSTSKTSASAAPTAGGGGGGGSKSIKFLKRKLSFSESNYSSSSSSGYSTSSSVPKGYLAVSVGVEQRRFVIPTEYLAHGAFAALLKEAEEEFGFGQEGVLRIPCEVGLFQGILKVVEKNKDCRCHLWYCSPEAEIPGGARQLPPKPKKKKERAFSMAIDLMNKERNLKKGCSLTCASAVGSHFDLQARLLVNSRQTMNISQGIAGTDKPCNKSTAMEIFPMKHILKELRAPQKVFQHPCTLVDADLSKNGLASLFCEARL</sequence>
<dbReference type="AlphaFoldDB" id="A0A8J5I196"/>
<accession>A0A8J5I196</accession>
<dbReference type="GO" id="GO:0009733">
    <property type="term" value="P:response to auxin"/>
    <property type="evidence" value="ECO:0007669"/>
    <property type="project" value="InterPro"/>
</dbReference>
<dbReference type="Proteomes" id="UP000734854">
    <property type="component" value="Unassembled WGS sequence"/>
</dbReference>
<name>A0A8J5I196_ZINOF</name>
<organism evidence="2 3">
    <name type="scientific">Zingiber officinale</name>
    <name type="common">Ginger</name>
    <name type="synonym">Amomum zingiber</name>
    <dbReference type="NCBI Taxonomy" id="94328"/>
    <lineage>
        <taxon>Eukaryota</taxon>
        <taxon>Viridiplantae</taxon>
        <taxon>Streptophyta</taxon>
        <taxon>Embryophyta</taxon>
        <taxon>Tracheophyta</taxon>
        <taxon>Spermatophyta</taxon>
        <taxon>Magnoliopsida</taxon>
        <taxon>Liliopsida</taxon>
        <taxon>Zingiberales</taxon>
        <taxon>Zingiberaceae</taxon>
        <taxon>Zingiber</taxon>
    </lineage>
</organism>
<dbReference type="PANTHER" id="PTHR31374">
    <property type="entry name" value="AUXIN-INDUCED PROTEIN-LIKE-RELATED"/>
    <property type="match status" value="1"/>
</dbReference>
<comment type="similarity">
    <text evidence="1">Belongs to the ARG7 family.</text>
</comment>
<gene>
    <name evidence="2" type="ORF">ZIOFF_015231</name>
</gene>
<proteinExistence type="inferred from homology"/>
<evidence type="ECO:0000256" key="1">
    <source>
        <dbReference type="ARBA" id="ARBA00006974"/>
    </source>
</evidence>
<dbReference type="EMBL" id="JACMSC010000004">
    <property type="protein sequence ID" value="KAG6525277.1"/>
    <property type="molecule type" value="Genomic_DNA"/>
</dbReference>
<reference evidence="2 3" key="1">
    <citation type="submission" date="2020-08" db="EMBL/GenBank/DDBJ databases">
        <title>Plant Genome Project.</title>
        <authorList>
            <person name="Zhang R.-G."/>
        </authorList>
    </citation>
    <scope>NUCLEOTIDE SEQUENCE [LARGE SCALE GENOMIC DNA]</scope>
    <source>
        <tissue evidence="2">Rhizome</tissue>
    </source>
</reference>
<protein>
    <submittedName>
        <fullName evidence="2">Uncharacterized protein</fullName>
    </submittedName>
</protein>
<evidence type="ECO:0000313" key="2">
    <source>
        <dbReference type="EMBL" id="KAG6525277.1"/>
    </source>
</evidence>
<keyword evidence="3" id="KW-1185">Reference proteome</keyword>
<dbReference type="Pfam" id="PF02519">
    <property type="entry name" value="Auxin_inducible"/>
    <property type="match status" value="1"/>
</dbReference>
<dbReference type="PANTHER" id="PTHR31374:SF6">
    <property type="entry name" value="OS04G0608300 PROTEIN"/>
    <property type="match status" value="1"/>
</dbReference>
<dbReference type="InterPro" id="IPR003676">
    <property type="entry name" value="SAUR_fam"/>
</dbReference>
<evidence type="ECO:0000313" key="3">
    <source>
        <dbReference type="Proteomes" id="UP000734854"/>
    </source>
</evidence>